<dbReference type="InterPro" id="IPR025402">
    <property type="entry name" value="DMP19_C"/>
</dbReference>
<dbReference type="Proteomes" id="UP000214646">
    <property type="component" value="Unassembled WGS sequence"/>
</dbReference>
<protein>
    <recommendedName>
        <fullName evidence="1">DNA mimic protein DMP19 C-terminal domain-containing protein</fullName>
    </recommendedName>
</protein>
<reference evidence="3" key="1">
    <citation type="submission" date="2017-06" db="EMBL/GenBank/DDBJ databases">
        <title>Genome analysis of Fimbriiglobus ruber SP5, the first member of the order Planctomycetales with confirmed chitinolytic capability.</title>
        <authorList>
            <person name="Ravin N.V."/>
            <person name="Rakitin A.L."/>
            <person name="Ivanova A.A."/>
            <person name="Beletsky A.V."/>
            <person name="Kulichevskaya I.S."/>
            <person name="Mardanov A.V."/>
            <person name="Dedysh S.N."/>
        </authorList>
    </citation>
    <scope>NUCLEOTIDE SEQUENCE [LARGE SCALE GENOMIC DNA]</scope>
    <source>
        <strain evidence="3">SP5</strain>
    </source>
</reference>
<gene>
    <name evidence="2" type="ORF">FRUB_06207</name>
</gene>
<proteinExistence type="predicted"/>
<evidence type="ECO:0000313" key="3">
    <source>
        <dbReference type="Proteomes" id="UP000214646"/>
    </source>
</evidence>
<evidence type="ECO:0000313" key="2">
    <source>
        <dbReference type="EMBL" id="OWK39125.1"/>
    </source>
</evidence>
<keyword evidence="3" id="KW-1185">Reference proteome</keyword>
<dbReference type="EMBL" id="NIDE01000011">
    <property type="protein sequence ID" value="OWK39125.1"/>
    <property type="molecule type" value="Genomic_DNA"/>
</dbReference>
<dbReference type="AlphaFoldDB" id="A0A225DRW4"/>
<comment type="caution">
    <text evidence="2">The sequence shown here is derived from an EMBL/GenBank/DDBJ whole genome shotgun (WGS) entry which is preliminary data.</text>
</comment>
<accession>A0A225DRW4</accession>
<dbReference type="Gene3D" id="1.20.1420.60">
    <property type="match status" value="1"/>
</dbReference>
<name>A0A225DRW4_9BACT</name>
<evidence type="ECO:0000259" key="1">
    <source>
        <dbReference type="Pfam" id="PF14300"/>
    </source>
</evidence>
<feature type="domain" description="DNA mimic protein DMP19 C-terminal" evidence="1">
    <location>
        <begin position="21"/>
        <end position="130"/>
    </location>
</feature>
<dbReference type="Pfam" id="PF14300">
    <property type="entry name" value="DMP19"/>
    <property type="match status" value="1"/>
</dbReference>
<sequence length="141" mass="15327">MNHADVMNSCDTKADRVGMANLTQAEQVIVMVSRANFEIELGGLSAFFYNSAGNYAVETVAALEAIGAENAAGVLRTAIARFPGGSVPTDREQRYAGWMSVSGSFGPLDQEYYRNEPDVFSRLCAFIDAHAAELWEHAEEV</sequence>
<organism evidence="2 3">
    <name type="scientific">Fimbriiglobus ruber</name>
    <dbReference type="NCBI Taxonomy" id="1908690"/>
    <lineage>
        <taxon>Bacteria</taxon>
        <taxon>Pseudomonadati</taxon>
        <taxon>Planctomycetota</taxon>
        <taxon>Planctomycetia</taxon>
        <taxon>Gemmatales</taxon>
        <taxon>Gemmataceae</taxon>
        <taxon>Fimbriiglobus</taxon>
    </lineage>
</organism>